<dbReference type="Pfam" id="PF10056">
    <property type="entry name" value="DUF2293"/>
    <property type="match status" value="1"/>
</dbReference>
<sequence>MTRASMTRRSHLGANRSTKLDRPRAASKRKPYKILLEAVTQERKKLQSVLTYTAHAPPGYSYVPVGHPDLTEYCKDYCRKHNLDVHIVSAKPTSKLSSNPEKISHHVHRLGYHFPNEVVGQACDVLGYSIRNNSYQKNTQNLDTTRLARSLAEHGRRMQLRNSPAMEGESKDQIRAAIRDLFPKIPSYDLDEIVDHAFQEGTKRVGNAKELSLARRVQLAVAAHIRHNYTDYDRLLRVGSWTEARAKVEHVSLAKLKEWRDENDTDEVEETFREVIVLDDDESEADETLSDAAGSELSLEIVSSRAAGRDLQYDDFAHYPRVDAGNANGTPRRNHSRPEHLPSSNSLPARTVDLSGGGLFPRGHIQPLPSTFPRQYEPHLDSPFSRIEPLSTASATEPVVYGAPPRTQMRGADGRWYNVSTGTLSCSKQALLRAYPSLFVNAC</sequence>
<dbReference type="Proteomes" id="UP000800093">
    <property type="component" value="Unassembled WGS sequence"/>
</dbReference>
<dbReference type="PANTHER" id="PTHR38113:SF1">
    <property type="entry name" value="DUF2293 DOMAIN-CONTAINING PROTEIN"/>
    <property type="match status" value="1"/>
</dbReference>
<comment type="caution">
    <text evidence="3">The sequence shown here is derived from an EMBL/GenBank/DDBJ whole genome shotgun (WGS) entry which is preliminary data.</text>
</comment>
<protein>
    <recommendedName>
        <fullName evidence="2">DUF2293 domain-containing protein</fullName>
    </recommendedName>
</protein>
<feature type="region of interest" description="Disordered" evidence="1">
    <location>
        <begin position="321"/>
        <end position="348"/>
    </location>
</feature>
<feature type="domain" description="DUF2293" evidence="2">
    <location>
        <begin position="177"/>
        <end position="260"/>
    </location>
</feature>
<dbReference type="OrthoDB" id="5288828at2759"/>
<dbReference type="AlphaFoldDB" id="A0A9P4KBZ1"/>
<evidence type="ECO:0000256" key="1">
    <source>
        <dbReference type="SAM" id="MobiDB-lite"/>
    </source>
</evidence>
<name>A0A9P4KBZ1_9PLEO</name>
<dbReference type="EMBL" id="ML986603">
    <property type="protein sequence ID" value="KAF2265853.1"/>
    <property type="molecule type" value="Genomic_DNA"/>
</dbReference>
<evidence type="ECO:0000313" key="3">
    <source>
        <dbReference type="EMBL" id="KAF2265853.1"/>
    </source>
</evidence>
<dbReference type="InterPro" id="IPR018744">
    <property type="entry name" value="DUF2293"/>
</dbReference>
<accession>A0A9P4KBZ1</accession>
<keyword evidence="4" id="KW-1185">Reference proteome</keyword>
<gene>
    <name evidence="3" type="ORF">CC78DRAFT_532218</name>
</gene>
<evidence type="ECO:0000259" key="2">
    <source>
        <dbReference type="Pfam" id="PF10056"/>
    </source>
</evidence>
<proteinExistence type="predicted"/>
<organism evidence="3 4">
    <name type="scientific">Lojkania enalia</name>
    <dbReference type="NCBI Taxonomy" id="147567"/>
    <lineage>
        <taxon>Eukaryota</taxon>
        <taxon>Fungi</taxon>
        <taxon>Dikarya</taxon>
        <taxon>Ascomycota</taxon>
        <taxon>Pezizomycotina</taxon>
        <taxon>Dothideomycetes</taxon>
        <taxon>Pleosporomycetidae</taxon>
        <taxon>Pleosporales</taxon>
        <taxon>Pleosporales incertae sedis</taxon>
        <taxon>Lojkania</taxon>
    </lineage>
</organism>
<feature type="region of interest" description="Disordered" evidence="1">
    <location>
        <begin position="1"/>
        <end position="28"/>
    </location>
</feature>
<dbReference type="PANTHER" id="PTHR38113">
    <property type="match status" value="1"/>
</dbReference>
<feature type="compositionally biased region" description="Basic residues" evidence="1">
    <location>
        <begin position="1"/>
        <end position="11"/>
    </location>
</feature>
<reference evidence="4" key="1">
    <citation type="journal article" date="2020" name="Stud. Mycol.">
        <title>101 Dothideomycetes genomes: A test case for predicting lifestyles and emergence of pathogens.</title>
        <authorList>
            <person name="Haridas S."/>
            <person name="Albert R."/>
            <person name="Binder M."/>
            <person name="Bloem J."/>
            <person name="LaButti K."/>
            <person name="Salamov A."/>
            <person name="Andreopoulos B."/>
            <person name="Baker S."/>
            <person name="Barry K."/>
            <person name="Bills G."/>
            <person name="Bluhm B."/>
            <person name="Cannon C."/>
            <person name="Castanera R."/>
            <person name="Culley D."/>
            <person name="Daum C."/>
            <person name="Ezra D."/>
            <person name="Gonzalez J."/>
            <person name="Henrissat B."/>
            <person name="Kuo A."/>
            <person name="Liang C."/>
            <person name="Lipzen A."/>
            <person name="Lutzoni F."/>
            <person name="Magnuson J."/>
            <person name="Mondo S."/>
            <person name="Nolan M."/>
            <person name="Ohm R."/>
            <person name="Pangilinan J."/>
            <person name="Park H.-J."/>
            <person name="Ramirez L."/>
            <person name="Alfaro M."/>
            <person name="Sun H."/>
            <person name="Tritt A."/>
            <person name="Yoshinaga Y."/>
            <person name="Zwiers L.-H."/>
            <person name="Turgeon B."/>
            <person name="Goodwin S."/>
            <person name="Spatafora J."/>
            <person name="Crous P."/>
            <person name="Grigoriev I."/>
        </authorList>
    </citation>
    <scope>NUCLEOTIDE SEQUENCE [LARGE SCALE GENOMIC DNA]</scope>
    <source>
        <strain evidence="4">CBS 304.66</strain>
    </source>
</reference>
<evidence type="ECO:0000313" key="4">
    <source>
        <dbReference type="Proteomes" id="UP000800093"/>
    </source>
</evidence>